<sequence length="48" mass="5358">MIVKSQFPEGLLDPGKTTFVKKIGIDLLAKGIPLKQKSMERKVLNSMQ</sequence>
<keyword evidence="2" id="KW-1185">Reference proteome</keyword>
<evidence type="ECO:0000313" key="2">
    <source>
        <dbReference type="Proteomes" id="UP000013909"/>
    </source>
</evidence>
<gene>
    <name evidence="1" type="ORF">ADIS_0575</name>
</gene>
<proteinExistence type="predicted"/>
<organism evidence="1 2">
    <name type="scientific">Lunatimonas lonarensis</name>
    <dbReference type="NCBI Taxonomy" id="1232681"/>
    <lineage>
        <taxon>Bacteria</taxon>
        <taxon>Pseudomonadati</taxon>
        <taxon>Bacteroidota</taxon>
        <taxon>Cytophagia</taxon>
        <taxon>Cytophagales</taxon>
        <taxon>Cyclobacteriaceae</taxon>
    </lineage>
</organism>
<reference evidence="1 2" key="1">
    <citation type="submission" date="2013-02" db="EMBL/GenBank/DDBJ databases">
        <title>A novel strain isolated from Lonar lake, Maharashtra, India.</title>
        <authorList>
            <person name="Singh A."/>
        </authorList>
    </citation>
    <scope>NUCLEOTIDE SEQUENCE [LARGE SCALE GENOMIC DNA]</scope>
    <source>
        <strain evidence="1 2">AK24</strain>
    </source>
</reference>
<dbReference type="EMBL" id="AQHR01000021">
    <property type="protein sequence ID" value="EON78982.1"/>
    <property type="molecule type" value="Genomic_DNA"/>
</dbReference>
<dbReference type="Proteomes" id="UP000013909">
    <property type="component" value="Unassembled WGS sequence"/>
</dbReference>
<evidence type="ECO:0000313" key="1">
    <source>
        <dbReference type="EMBL" id="EON78982.1"/>
    </source>
</evidence>
<comment type="caution">
    <text evidence="1">The sequence shown here is derived from an EMBL/GenBank/DDBJ whole genome shotgun (WGS) entry which is preliminary data.</text>
</comment>
<name>R7ZY39_9BACT</name>
<dbReference type="AlphaFoldDB" id="R7ZY39"/>
<protein>
    <submittedName>
        <fullName evidence="1">Uncharacterized protein</fullName>
    </submittedName>
</protein>
<accession>R7ZY39</accession>